<dbReference type="OrthoDB" id="91303at2759"/>
<comment type="caution">
    <text evidence="1">The sequence shown here is derived from an EMBL/GenBank/DDBJ whole genome shotgun (WGS) entry which is preliminary data.</text>
</comment>
<dbReference type="AlphaFoldDB" id="A0A2P4XVG8"/>
<accession>A0A2P4XVG8</accession>
<reference evidence="1 2" key="1">
    <citation type="journal article" date="2017" name="Genome Biol. Evol.">
        <title>Phytophthora megakarya and P. palmivora, closely related causal agents of cacao black pod rot, underwent increases in genome sizes and gene numbers by different mechanisms.</title>
        <authorList>
            <person name="Ali S.S."/>
            <person name="Shao J."/>
            <person name="Lary D.J."/>
            <person name="Kronmiller B."/>
            <person name="Shen D."/>
            <person name="Strem M.D."/>
            <person name="Amoako-Attah I."/>
            <person name="Akrofi A.Y."/>
            <person name="Begoude B.A."/>
            <person name="Ten Hoopen G.M."/>
            <person name="Coulibaly K."/>
            <person name="Kebe B.I."/>
            <person name="Melnick R.L."/>
            <person name="Guiltinan M.J."/>
            <person name="Tyler B.M."/>
            <person name="Meinhardt L.W."/>
            <person name="Bailey B.A."/>
        </authorList>
    </citation>
    <scope>NUCLEOTIDE SEQUENCE [LARGE SCALE GENOMIC DNA]</scope>
    <source>
        <strain evidence="2">sbr112.9</strain>
    </source>
</reference>
<evidence type="ECO:0000313" key="1">
    <source>
        <dbReference type="EMBL" id="POM69550.1"/>
    </source>
</evidence>
<dbReference type="Proteomes" id="UP000237271">
    <property type="component" value="Unassembled WGS sequence"/>
</dbReference>
<proteinExistence type="predicted"/>
<keyword evidence="2" id="KW-1185">Reference proteome</keyword>
<name>A0A2P4XVG8_9STRA</name>
<sequence length="63" mass="7210">MKAASEATESVMTEGQKSIYLFHSTPKSWKDDSASGRYIPYEDLKQSIEGKVRDIQAHERYTL</sequence>
<gene>
    <name evidence="1" type="ORF">PHPALM_14156</name>
</gene>
<dbReference type="EMBL" id="NCKW01007850">
    <property type="protein sequence ID" value="POM69550.1"/>
    <property type="molecule type" value="Genomic_DNA"/>
</dbReference>
<organism evidence="1 2">
    <name type="scientific">Phytophthora palmivora</name>
    <dbReference type="NCBI Taxonomy" id="4796"/>
    <lineage>
        <taxon>Eukaryota</taxon>
        <taxon>Sar</taxon>
        <taxon>Stramenopiles</taxon>
        <taxon>Oomycota</taxon>
        <taxon>Peronosporomycetes</taxon>
        <taxon>Peronosporales</taxon>
        <taxon>Peronosporaceae</taxon>
        <taxon>Phytophthora</taxon>
    </lineage>
</organism>
<evidence type="ECO:0000313" key="2">
    <source>
        <dbReference type="Proteomes" id="UP000237271"/>
    </source>
</evidence>
<protein>
    <submittedName>
        <fullName evidence="1">Uncharacterized protein</fullName>
    </submittedName>
</protein>